<name>A9WCU0_CHLAA</name>
<dbReference type="EnsemblBacteria" id="ABY33509">
    <property type="protein sequence ID" value="ABY33509"/>
    <property type="gene ID" value="Caur_0256"/>
</dbReference>
<protein>
    <submittedName>
        <fullName evidence="1">Uncharacterized protein</fullName>
    </submittedName>
</protein>
<dbReference type="eggNOG" id="ENOG5031ZRX">
    <property type="taxonomic scope" value="Bacteria"/>
</dbReference>
<gene>
    <name evidence="1" type="ordered locus">Caur_0256</name>
</gene>
<sequence>MPVAMLLHIAAPFDVVCSQIVQAFVPLLHGTRWAVIADTLTVPDHWPALRDLVQSRLQRED</sequence>
<dbReference type="Proteomes" id="UP000002008">
    <property type="component" value="Chromosome"/>
</dbReference>
<evidence type="ECO:0000313" key="2">
    <source>
        <dbReference type="Proteomes" id="UP000002008"/>
    </source>
</evidence>
<dbReference type="InParanoid" id="A9WCU0"/>
<proteinExistence type="predicted"/>
<dbReference type="AlphaFoldDB" id="A9WCU0"/>
<dbReference type="EMBL" id="CP000909">
    <property type="protein sequence ID" value="ABY33509.1"/>
    <property type="molecule type" value="Genomic_DNA"/>
</dbReference>
<dbReference type="STRING" id="324602.Caur_0256"/>
<dbReference type="PATRIC" id="fig|324602.8.peg.296"/>
<accession>A9WCU0</accession>
<organism evidence="1 2">
    <name type="scientific">Chloroflexus aurantiacus (strain ATCC 29366 / DSM 635 / J-10-fl)</name>
    <dbReference type="NCBI Taxonomy" id="324602"/>
    <lineage>
        <taxon>Bacteria</taxon>
        <taxon>Bacillati</taxon>
        <taxon>Chloroflexota</taxon>
        <taxon>Chloroflexia</taxon>
        <taxon>Chloroflexales</taxon>
        <taxon>Chloroflexineae</taxon>
        <taxon>Chloroflexaceae</taxon>
        <taxon>Chloroflexus</taxon>
    </lineage>
</organism>
<dbReference type="HOGENOM" id="CLU_195114_0_0_0"/>
<reference evidence="2" key="1">
    <citation type="journal article" date="2011" name="BMC Genomics">
        <title>Complete genome sequence of the filamentous anoxygenic phototrophic bacterium Chloroflexus aurantiacus.</title>
        <authorList>
            <person name="Tang K.H."/>
            <person name="Barry K."/>
            <person name="Chertkov O."/>
            <person name="Dalin E."/>
            <person name="Han C.S."/>
            <person name="Hauser L.J."/>
            <person name="Honchak B.M."/>
            <person name="Karbach L.E."/>
            <person name="Land M.L."/>
            <person name="Lapidus A."/>
            <person name="Larimer F.W."/>
            <person name="Mikhailova N."/>
            <person name="Pitluck S."/>
            <person name="Pierson B.K."/>
            <person name="Blankenship R.E."/>
        </authorList>
    </citation>
    <scope>NUCLEOTIDE SEQUENCE [LARGE SCALE GENOMIC DNA]</scope>
    <source>
        <strain evidence="2">ATCC 29366 / DSM 635 / J-10-fl</strain>
    </source>
</reference>
<dbReference type="KEGG" id="cau:Caur_0256"/>
<evidence type="ECO:0000313" key="1">
    <source>
        <dbReference type="EMBL" id="ABY33509.1"/>
    </source>
</evidence>
<keyword evidence="2" id="KW-1185">Reference proteome</keyword>